<dbReference type="EMBL" id="MVBO01000072">
    <property type="protein sequence ID" value="OZJ03715.1"/>
    <property type="molecule type" value="Genomic_DNA"/>
</dbReference>
<feature type="domain" description="Centromere protein H C-terminal" evidence="9">
    <location>
        <begin position="21"/>
        <end position="249"/>
    </location>
</feature>
<dbReference type="GO" id="GO:0051382">
    <property type="term" value="P:kinetochore assembly"/>
    <property type="evidence" value="ECO:0007669"/>
    <property type="project" value="InterPro"/>
</dbReference>
<evidence type="ECO:0000256" key="8">
    <source>
        <dbReference type="SAM" id="Coils"/>
    </source>
</evidence>
<evidence type="ECO:0000256" key="1">
    <source>
        <dbReference type="ARBA" id="ARBA00004123"/>
    </source>
</evidence>
<dbReference type="InterPro" id="IPR040034">
    <property type="entry name" value="CENP-H"/>
</dbReference>
<evidence type="ECO:0000256" key="4">
    <source>
        <dbReference type="ARBA" id="ARBA00022838"/>
    </source>
</evidence>
<comment type="caution">
    <text evidence="10">The sequence shown here is derived from an EMBL/GenBank/DDBJ whole genome shotgun (WGS) entry which is preliminary data.</text>
</comment>
<keyword evidence="11" id="KW-1185">Reference proteome</keyword>
<reference evidence="10 11" key="1">
    <citation type="journal article" date="2017" name="Mycologia">
        <title>Bifiguratus adelaidae, gen. et sp. nov., a new member of Mucoromycotina in endophytic and soil-dwelling habitats.</title>
        <authorList>
            <person name="Torres-Cruz T.J."/>
            <person name="Billingsley Tobias T.L."/>
            <person name="Almatruk M."/>
            <person name="Hesse C."/>
            <person name="Kuske C.R."/>
            <person name="Desiro A."/>
            <person name="Benucci G.M."/>
            <person name="Bonito G."/>
            <person name="Stajich J.E."/>
            <person name="Dunlap C."/>
            <person name="Arnold A.E."/>
            <person name="Porras-Alfaro A."/>
        </authorList>
    </citation>
    <scope>NUCLEOTIDE SEQUENCE [LARGE SCALE GENOMIC DNA]</scope>
    <source>
        <strain evidence="10 11">AZ0501</strain>
    </source>
</reference>
<evidence type="ECO:0000313" key="10">
    <source>
        <dbReference type="EMBL" id="OZJ03715.1"/>
    </source>
</evidence>
<protein>
    <recommendedName>
        <fullName evidence="9">Centromere protein H C-terminal domain-containing protein</fullName>
    </recommendedName>
</protein>
<name>A0A261XZC0_9FUNG</name>
<accession>A0A261XZC0</accession>
<dbReference type="AlphaFoldDB" id="A0A261XZC0"/>
<evidence type="ECO:0000256" key="3">
    <source>
        <dbReference type="ARBA" id="ARBA00022454"/>
    </source>
</evidence>
<comment type="subcellular location">
    <subcellularLocation>
        <location evidence="2">Chromosome</location>
        <location evidence="2">Centromere</location>
        <location evidence="2">Kinetochore</location>
    </subcellularLocation>
    <subcellularLocation>
        <location evidence="1">Nucleus</location>
    </subcellularLocation>
</comment>
<dbReference type="PANTHER" id="PTHR48122:SF1">
    <property type="entry name" value="CENTROMERE PROTEIN H"/>
    <property type="match status" value="1"/>
</dbReference>
<evidence type="ECO:0000256" key="2">
    <source>
        <dbReference type="ARBA" id="ARBA00004629"/>
    </source>
</evidence>
<evidence type="ECO:0000256" key="6">
    <source>
        <dbReference type="ARBA" id="ARBA00023328"/>
    </source>
</evidence>
<evidence type="ECO:0000313" key="11">
    <source>
        <dbReference type="Proteomes" id="UP000242875"/>
    </source>
</evidence>
<dbReference type="PANTHER" id="PTHR48122">
    <property type="entry name" value="CENTROMERE PROTEIN H"/>
    <property type="match status" value="1"/>
</dbReference>
<keyword evidence="8" id="KW-0175">Coiled coil</keyword>
<evidence type="ECO:0000256" key="7">
    <source>
        <dbReference type="ARBA" id="ARBA00025735"/>
    </source>
</evidence>
<dbReference type="GO" id="GO:0005634">
    <property type="term" value="C:nucleus"/>
    <property type="evidence" value="ECO:0007669"/>
    <property type="project" value="UniProtKB-SubCell"/>
</dbReference>
<dbReference type="InterPro" id="IPR008426">
    <property type="entry name" value="CENP-H_C"/>
</dbReference>
<dbReference type="GO" id="GO:0007052">
    <property type="term" value="P:mitotic spindle organization"/>
    <property type="evidence" value="ECO:0007669"/>
    <property type="project" value="TreeGrafter"/>
</dbReference>
<keyword evidence="3" id="KW-0158">Chromosome</keyword>
<feature type="coiled-coil region" evidence="8">
    <location>
        <begin position="58"/>
        <end position="85"/>
    </location>
</feature>
<organism evidence="10 11">
    <name type="scientific">Bifiguratus adelaidae</name>
    <dbReference type="NCBI Taxonomy" id="1938954"/>
    <lineage>
        <taxon>Eukaryota</taxon>
        <taxon>Fungi</taxon>
        <taxon>Fungi incertae sedis</taxon>
        <taxon>Mucoromycota</taxon>
        <taxon>Mucoromycotina</taxon>
        <taxon>Endogonomycetes</taxon>
        <taxon>Endogonales</taxon>
        <taxon>Endogonales incertae sedis</taxon>
        <taxon>Bifiguratus</taxon>
    </lineage>
</organism>
<dbReference type="Pfam" id="PF05837">
    <property type="entry name" value="CENP-H"/>
    <property type="match status" value="1"/>
</dbReference>
<gene>
    <name evidence="10" type="ORF">BZG36_03294</name>
</gene>
<keyword evidence="4" id="KW-0995">Kinetochore</keyword>
<keyword evidence="6" id="KW-0137">Centromere</keyword>
<dbReference type="GO" id="GO:0007059">
    <property type="term" value="P:chromosome segregation"/>
    <property type="evidence" value="ECO:0007669"/>
    <property type="project" value="TreeGrafter"/>
</dbReference>
<dbReference type="GO" id="GO:0000776">
    <property type="term" value="C:kinetochore"/>
    <property type="evidence" value="ECO:0007669"/>
    <property type="project" value="UniProtKB-KW"/>
</dbReference>
<sequence>MAQPMEQQAVPTQGFSLQEQQLYQWTQSLAWVDTQIKDYEVAILARQNGSTEDVPMPQEGASQTIQNLEREVDRLKHELLLASQYTASKNRITQSLHDSHVILDTLFPTWHNENTSADEAEEQNLRDLIDERDELVVKALRSWTEVQKLTSELSALEKQVGAQHTQNRTIMSSILKLTNPSPQTTDANAADPSADKFLSQETGELRGARERLAEWKVKVDVASNVIQGLILESGLDWSKDPRLVDILLLCVIVRNNLFTPSSSKSFCHFWQRASPEFQALGQKPAHSNE</sequence>
<keyword evidence="5" id="KW-0539">Nucleus</keyword>
<dbReference type="Proteomes" id="UP000242875">
    <property type="component" value="Unassembled WGS sequence"/>
</dbReference>
<dbReference type="GO" id="GO:0043515">
    <property type="term" value="F:kinetochore binding"/>
    <property type="evidence" value="ECO:0007669"/>
    <property type="project" value="TreeGrafter"/>
</dbReference>
<dbReference type="OrthoDB" id="2274804at2759"/>
<proteinExistence type="inferred from homology"/>
<evidence type="ECO:0000259" key="9">
    <source>
        <dbReference type="Pfam" id="PF05837"/>
    </source>
</evidence>
<comment type="similarity">
    <text evidence="7">Belongs to the CENP-H/MCM16 family.</text>
</comment>
<evidence type="ECO:0000256" key="5">
    <source>
        <dbReference type="ARBA" id="ARBA00023242"/>
    </source>
</evidence>